<dbReference type="SUPFAM" id="SSF55298">
    <property type="entry name" value="YjgF-like"/>
    <property type="match status" value="1"/>
</dbReference>
<reference evidence="2 3" key="1">
    <citation type="journal article" date="2013" name="Front. Microbiol.">
        <title>The genome of the endophytic bacterium H. frisingense GSF30(T) identifies diverse strategies in the Herbaspirillum genus to interact with plants.</title>
        <authorList>
            <person name="Straub D."/>
            <person name="Rothballer M."/>
            <person name="Hartmann A."/>
            <person name="Ludewig U."/>
        </authorList>
    </citation>
    <scope>NUCLEOTIDE SEQUENCE [LARGE SCALE GENOMIC DNA]</scope>
    <source>
        <strain evidence="2 3">GSF30</strain>
    </source>
</reference>
<sequence length="153" mass="15946">MLESRLAEMNLALPELGAAAGSFVGYKKSGNLLFISGQLPLKDGRPTLVGRLGEDVTLEQGYEAAQQCALNVLAQIKAAIDGRWDRVVQVVRLGGFVRCTPDFADAPKVVNGASDLFVSLFGAAGAHARAAVGVSSLPVNVAVEIEAVVEIIA</sequence>
<dbReference type="Gene3D" id="3.30.1330.40">
    <property type="entry name" value="RutC-like"/>
    <property type="match status" value="1"/>
</dbReference>
<feature type="domain" description="Endoribonuclease L-PSP/chorismate mutase-like" evidence="1">
    <location>
        <begin position="3"/>
        <end position="142"/>
    </location>
</feature>
<evidence type="ECO:0000313" key="3">
    <source>
        <dbReference type="Proteomes" id="UP000006772"/>
    </source>
</evidence>
<evidence type="ECO:0000313" key="2">
    <source>
        <dbReference type="EMBL" id="EOA05088.1"/>
    </source>
</evidence>
<comment type="caution">
    <text evidence="2">The sequence shown here is derived from an EMBL/GenBank/DDBJ whole genome shotgun (WGS) entry which is preliminary data.</text>
</comment>
<dbReference type="InterPro" id="IPR013813">
    <property type="entry name" value="Endoribo_LPSP/chorism_mut-like"/>
</dbReference>
<dbReference type="AlphaFoldDB" id="A0AAI9IF89"/>
<dbReference type="PANTHER" id="PTHR43760">
    <property type="entry name" value="ENDORIBONUCLEASE-RELATED"/>
    <property type="match status" value="1"/>
</dbReference>
<protein>
    <submittedName>
        <fullName evidence="2">Endoribonuclease L-PSP</fullName>
    </submittedName>
</protein>
<dbReference type="EMBL" id="AEEC02000010">
    <property type="protein sequence ID" value="EOA05088.1"/>
    <property type="molecule type" value="Genomic_DNA"/>
</dbReference>
<proteinExistence type="predicted"/>
<dbReference type="Proteomes" id="UP000006772">
    <property type="component" value="Unassembled WGS sequence"/>
</dbReference>
<dbReference type="PANTHER" id="PTHR43760:SF1">
    <property type="entry name" value="ENDORIBONUCLEASE L-PSP_CHORISMATE MUTASE-LIKE DOMAIN-CONTAINING PROTEIN"/>
    <property type="match status" value="1"/>
</dbReference>
<dbReference type="Pfam" id="PF14588">
    <property type="entry name" value="YjgF_endoribonc"/>
    <property type="match status" value="1"/>
</dbReference>
<evidence type="ECO:0000259" key="1">
    <source>
        <dbReference type="Pfam" id="PF14588"/>
    </source>
</evidence>
<accession>A0AAI9IF89</accession>
<organism evidence="2 3">
    <name type="scientific">Herbaspirillum frisingense GSF30</name>
    <dbReference type="NCBI Taxonomy" id="864073"/>
    <lineage>
        <taxon>Bacteria</taxon>
        <taxon>Pseudomonadati</taxon>
        <taxon>Pseudomonadota</taxon>
        <taxon>Betaproteobacteria</taxon>
        <taxon>Burkholderiales</taxon>
        <taxon>Oxalobacteraceae</taxon>
        <taxon>Herbaspirillum</taxon>
    </lineage>
</organism>
<gene>
    <name evidence="2" type="ORF">HFRIS_009405</name>
</gene>
<dbReference type="RefSeq" id="WP_006463065.1">
    <property type="nucleotide sequence ID" value="NZ_AEEC02000010.1"/>
</dbReference>
<dbReference type="InterPro" id="IPR035959">
    <property type="entry name" value="RutC-like_sf"/>
</dbReference>
<dbReference type="CDD" id="cd02199">
    <property type="entry name" value="YjgF_YER057c_UK114_like_1"/>
    <property type="match status" value="1"/>
</dbReference>
<name>A0AAI9IF89_9BURK</name>